<evidence type="ECO:0000256" key="12">
    <source>
        <dbReference type="PIRSR" id="PIRSR001589-1"/>
    </source>
</evidence>
<reference evidence="16" key="4">
    <citation type="submission" date="2025-09" db="UniProtKB">
        <authorList>
            <consortium name="Ensembl"/>
        </authorList>
    </citation>
    <scope>IDENTIFICATION</scope>
</reference>
<dbReference type="GeneID" id="100185185"/>
<dbReference type="SUPFAM" id="SSF56235">
    <property type="entry name" value="N-terminal nucleophile aminohydrolases (Ntn hydrolases)"/>
    <property type="match status" value="1"/>
</dbReference>
<dbReference type="KEGG" id="cin:100185185"/>
<evidence type="ECO:0000256" key="1">
    <source>
        <dbReference type="ARBA" id="ARBA00005187"/>
    </source>
</evidence>
<dbReference type="Gene3D" id="3.40.50.620">
    <property type="entry name" value="HUPs"/>
    <property type="match status" value="1"/>
</dbReference>
<evidence type="ECO:0000256" key="6">
    <source>
        <dbReference type="ARBA" id="ARBA00022741"/>
    </source>
</evidence>
<dbReference type="InterPro" id="IPR033738">
    <property type="entry name" value="AsnB_N"/>
</dbReference>
<dbReference type="Proteomes" id="UP000008144">
    <property type="component" value="Chromosome 2"/>
</dbReference>
<evidence type="ECO:0000256" key="11">
    <source>
        <dbReference type="PIRNR" id="PIRNR001589"/>
    </source>
</evidence>
<evidence type="ECO:0000256" key="9">
    <source>
        <dbReference type="ARBA" id="ARBA00022962"/>
    </source>
</evidence>
<evidence type="ECO:0000256" key="14">
    <source>
        <dbReference type="PIRSR" id="PIRSR001589-3"/>
    </source>
</evidence>
<dbReference type="PIRSF" id="PIRSF001589">
    <property type="entry name" value="Asn_synthetase_glu-h"/>
    <property type="match status" value="1"/>
</dbReference>
<dbReference type="EC" id="6.3.5.4" evidence="2 11"/>
<dbReference type="Pfam" id="PF13537">
    <property type="entry name" value="GATase_7"/>
    <property type="match status" value="1"/>
</dbReference>
<keyword evidence="5 12" id="KW-0028">Amino-acid biosynthesis</keyword>
<organism evidence="16 17">
    <name type="scientific">Ciona intestinalis</name>
    <name type="common">Transparent sea squirt</name>
    <name type="synonym">Ascidia intestinalis</name>
    <dbReference type="NCBI Taxonomy" id="7719"/>
    <lineage>
        <taxon>Eukaryota</taxon>
        <taxon>Metazoa</taxon>
        <taxon>Chordata</taxon>
        <taxon>Tunicata</taxon>
        <taxon>Ascidiacea</taxon>
        <taxon>Phlebobranchia</taxon>
        <taxon>Cionidae</taxon>
        <taxon>Ciona</taxon>
    </lineage>
</organism>
<dbReference type="InterPro" id="IPR017932">
    <property type="entry name" value="GATase_2_dom"/>
</dbReference>
<dbReference type="FunFam" id="3.40.50.620:FF:000090">
    <property type="entry name" value="asparagine synthetase [glutamine-hydrolyzing]"/>
    <property type="match status" value="1"/>
</dbReference>
<feature type="domain" description="Glutamine amidotransferase type-2" evidence="15">
    <location>
        <begin position="2"/>
        <end position="194"/>
    </location>
</feature>
<keyword evidence="8 12" id="KW-0061">Asparagine biosynthesis</keyword>
<dbReference type="OMA" id="GIVCAFD"/>
<dbReference type="InterPro" id="IPR050795">
    <property type="entry name" value="Asn_Synthetase"/>
</dbReference>
<dbReference type="GeneTree" id="ENSGT00390000001994"/>
<keyword evidence="7 11" id="KW-0067">ATP-binding</keyword>
<dbReference type="FunCoup" id="F6VL61">
    <property type="interactions" value="33"/>
</dbReference>
<name>F6VL61_CIOIN</name>
<evidence type="ECO:0000256" key="13">
    <source>
        <dbReference type="PIRSR" id="PIRSR001589-2"/>
    </source>
</evidence>
<comment type="pathway">
    <text evidence="1 11">Amino-acid biosynthesis; L-asparagine biosynthesis; L-asparagine from L-aspartate (L-Gln route): step 1/1.</text>
</comment>
<dbReference type="STRING" id="7719.ENSCINP00000014818"/>
<dbReference type="GO" id="GO:0005524">
    <property type="term" value="F:ATP binding"/>
    <property type="evidence" value="ECO:0007669"/>
    <property type="project" value="UniProtKB-KW"/>
</dbReference>
<reference evidence="16" key="2">
    <citation type="journal article" date="2008" name="Genome Biol.">
        <title>Improved genome assembly and evidence-based global gene model set for the chordate Ciona intestinalis: new insight into intron and operon populations.</title>
        <authorList>
            <person name="Satou Y."/>
            <person name="Mineta K."/>
            <person name="Ogasawara M."/>
            <person name="Sasakura Y."/>
            <person name="Shoguchi E."/>
            <person name="Ueno K."/>
            <person name="Yamada L."/>
            <person name="Matsumoto J."/>
            <person name="Wasserscheid J."/>
            <person name="Dewar K."/>
            <person name="Wiley G.B."/>
            <person name="Macmil S.L."/>
            <person name="Roe B.A."/>
            <person name="Zeller R.W."/>
            <person name="Hastings K.E."/>
            <person name="Lemaire P."/>
            <person name="Lindquist E."/>
            <person name="Endo T."/>
            <person name="Hotta K."/>
            <person name="Inaba K."/>
        </authorList>
    </citation>
    <scope>NUCLEOTIDE SEQUENCE [LARGE SCALE GENOMIC DNA]</scope>
    <source>
        <strain evidence="16">wild type</strain>
    </source>
</reference>
<evidence type="ECO:0000256" key="5">
    <source>
        <dbReference type="ARBA" id="ARBA00022605"/>
    </source>
</evidence>
<dbReference type="CDD" id="cd00712">
    <property type="entry name" value="AsnB"/>
    <property type="match status" value="1"/>
</dbReference>
<dbReference type="GO" id="GO:0070981">
    <property type="term" value="P:L-asparagine biosynthetic process"/>
    <property type="evidence" value="ECO:0007669"/>
    <property type="project" value="UniProtKB-UniPathway"/>
</dbReference>
<dbReference type="PANTHER" id="PTHR11772:SF23">
    <property type="entry name" value="ASPARAGINE SYNTHETASE [GLUTAMINE-HYDROLYZING]"/>
    <property type="match status" value="1"/>
</dbReference>
<dbReference type="HOGENOM" id="CLU_014658_2_1_1"/>
<dbReference type="OrthoDB" id="409189at2759"/>
<proteinExistence type="predicted"/>
<keyword evidence="6 11" id="KW-0547">Nucleotide-binding</keyword>
<dbReference type="RefSeq" id="XP_009857699.1">
    <property type="nucleotide sequence ID" value="XM_009859397.3"/>
</dbReference>
<dbReference type="FunFam" id="3.60.20.10:FF:000182">
    <property type="match status" value="1"/>
</dbReference>
<feature type="binding site" evidence="13">
    <location>
        <begin position="365"/>
        <end position="366"/>
    </location>
    <ligand>
        <name>ATP</name>
        <dbReference type="ChEBI" id="CHEBI:30616"/>
    </ligand>
</feature>
<feature type="binding site" evidence="13">
    <location>
        <position position="97"/>
    </location>
    <ligand>
        <name>L-glutamine</name>
        <dbReference type="ChEBI" id="CHEBI:58359"/>
    </ligand>
</feature>
<dbReference type="NCBIfam" id="TIGR01536">
    <property type="entry name" value="asn_synth_AEB"/>
    <property type="match status" value="1"/>
</dbReference>
<evidence type="ECO:0000313" key="17">
    <source>
        <dbReference type="Proteomes" id="UP000008144"/>
    </source>
</evidence>
<feature type="binding site" evidence="13">
    <location>
        <position position="290"/>
    </location>
    <ligand>
        <name>ATP</name>
        <dbReference type="ChEBI" id="CHEBI:30616"/>
    </ligand>
</feature>
<dbReference type="GO" id="GO:0006529">
    <property type="term" value="P:asparagine biosynthetic process"/>
    <property type="evidence" value="ECO:0000318"/>
    <property type="project" value="GO_Central"/>
</dbReference>
<dbReference type="GO" id="GO:0004066">
    <property type="term" value="F:asparagine synthase (glutamine-hydrolyzing) activity"/>
    <property type="evidence" value="ECO:0000318"/>
    <property type="project" value="GO_Central"/>
</dbReference>
<dbReference type="InterPro" id="IPR029055">
    <property type="entry name" value="Ntn_hydrolases_N"/>
</dbReference>
<dbReference type="InParanoid" id="F6VL61"/>
<dbReference type="PANTHER" id="PTHR11772">
    <property type="entry name" value="ASPARAGINE SYNTHETASE"/>
    <property type="match status" value="1"/>
</dbReference>
<comment type="catalytic activity">
    <reaction evidence="10 11">
        <text>L-aspartate + L-glutamine + ATP + H2O = L-asparagine + L-glutamate + AMP + diphosphate + H(+)</text>
        <dbReference type="Rhea" id="RHEA:12228"/>
        <dbReference type="ChEBI" id="CHEBI:15377"/>
        <dbReference type="ChEBI" id="CHEBI:15378"/>
        <dbReference type="ChEBI" id="CHEBI:29985"/>
        <dbReference type="ChEBI" id="CHEBI:29991"/>
        <dbReference type="ChEBI" id="CHEBI:30616"/>
        <dbReference type="ChEBI" id="CHEBI:33019"/>
        <dbReference type="ChEBI" id="CHEBI:58048"/>
        <dbReference type="ChEBI" id="CHEBI:58359"/>
        <dbReference type="ChEBI" id="CHEBI:456215"/>
        <dbReference type="EC" id="6.3.5.4"/>
    </reaction>
</comment>
<dbReference type="SUPFAM" id="SSF52402">
    <property type="entry name" value="Adenine nucleotide alpha hydrolases-like"/>
    <property type="match status" value="1"/>
</dbReference>
<reference evidence="16" key="3">
    <citation type="submission" date="2025-08" db="UniProtKB">
        <authorList>
            <consortium name="Ensembl"/>
        </authorList>
    </citation>
    <scope>IDENTIFICATION</scope>
</reference>
<dbReference type="Pfam" id="PF00733">
    <property type="entry name" value="Asn_synthase"/>
    <property type="match status" value="2"/>
</dbReference>
<gene>
    <name evidence="16" type="primary">LOC100185185</name>
</gene>
<evidence type="ECO:0000256" key="3">
    <source>
        <dbReference type="ARBA" id="ARBA00021389"/>
    </source>
</evidence>
<dbReference type="PROSITE" id="PS51278">
    <property type="entry name" value="GATASE_TYPE_2"/>
    <property type="match status" value="1"/>
</dbReference>
<evidence type="ECO:0000256" key="2">
    <source>
        <dbReference type="ARBA" id="ARBA00012737"/>
    </source>
</evidence>
<dbReference type="EMBL" id="EAAA01001566">
    <property type="status" value="NOT_ANNOTATED_CDS"/>
    <property type="molecule type" value="Genomic_DNA"/>
</dbReference>
<feature type="active site" description="For GATase activity" evidence="12">
    <location>
        <position position="2"/>
    </location>
</feature>
<reference evidence="17" key="1">
    <citation type="journal article" date="2002" name="Science">
        <title>The draft genome of Ciona intestinalis: insights into chordate and vertebrate origins.</title>
        <authorList>
            <person name="Dehal P."/>
            <person name="Satou Y."/>
            <person name="Campbell R.K."/>
            <person name="Chapman J."/>
            <person name="Degnan B."/>
            <person name="De Tomaso A."/>
            <person name="Davidson B."/>
            <person name="Di Gregorio A."/>
            <person name="Gelpke M."/>
            <person name="Goodstein D.M."/>
            <person name="Harafuji N."/>
            <person name="Hastings K.E."/>
            <person name="Ho I."/>
            <person name="Hotta K."/>
            <person name="Huang W."/>
            <person name="Kawashima T."/>
            <person name="Lemaire P."/>
            <person name="Martinez D."/>
            <person name="Meinertzhagen I.A."/>
            <person name="Necula S."/>
            <person name="Nonaka M."/>
            <person name="Putnam N."/>
            <person name="Rash S."/>
            <person name="Saiga H."/>
            <person name="Satake M."/>
            <person name="Terry A."/>
            <person name="Yamada L."/>
            <person name="Wang H.G."/>
            <person name="Awazu S."/>
            <person name="Azumi K."/>
            <person name="Boore J."/>
            <person name="Branno M."/>
            <person name="Chin-Bow S."/>
            <person name="DeSantis R."/>
            <person name="Doyle S."/>
            <person name="Francino P."/>
            <person name="Keys D.N."/>
            <person name="Haga S."/>
            <person name="Hayashi H."/>
            <person name="Hino K."/>
            <person name="Imai K.S."/>
            <person name="Inaba K."/>
            <person name="Kano S."/>
            <person name="Kobayashi K."/>
            <person name="Kobayashi M."/>
            <person name="Lee B.I."/>
            <person name="Makabe K.W."/>
            <person name="Manohar C."/>
            <person name="Matassi G."/>
            <person name="Medina M."/>
            <person name="Mochizuki Y."/>
            <person name="Mount S."/>
            <person name="Morishita T."/>
            <person name="Miura S."/>
            <person name="Nakayama A."/>
            <person name="Nishizaka S."/>
            <person name="Nomoto H."/>
            <person name="Ohta F."/>
            <person name="Oishi K."/>
            <person name="Rigoutsos I."/>
            <person name="Sano M."/>
            <person name="Sasaki A."/>
            <person name="Sasakura Y."/>
            <person name="Shoguchi E."/>
            <person name="Shin-i T."/>
            <person name="Spagnuolo A."/>
            <person name="Stainier D."/>
            <person name="Suzuki M.M."/>
            <person name="Tassy O."/>
            <person name="Takatori N."/>
            <person name="Tokuoka M."/>
            <person name="Yagi K."/>
            <person name="Yoshizaki F."/>
            <person name="Wada S."/>
            <person name="Zhang C."/>
            <person name="Hyatt P.D."/>
            <person name="Larimer F."/>
            <person name="Detter C."/>
            <person name="Doggett N."/>
            <person name="Glavina T."/>
            <person name="Hawkins T."/>
            <person name="Richardson P."/>
            <person name="Lucas S."/>
            <person name="Kohara Y."/>
            <person name="Levine M."/>
            <person name="Satoh N."/>
            <person name="Rokhsar D.S."/>
        </authorList>
    </citation>
    <scope>NUCLEOTIDE SEQUENCE [LARGE SCALE GENOMIC DNA]</scope>
</reference>
<accession>A0A1W3JC03</accession>
<feature type="binding site" evidence="13">
    <location>
        <position position="258"/>
    </location>
    <ligand>
        <name>ATP</name>
        <dbReference type="ChEBI" id="CHEBI:30616"/>
    </ligand>
</feature>
<evidence type="ECO:0000256" key="10">
    <source>
        <dbReference type="ARBA" id="ARBA00048741"/>
    </source>
</evidence>
<sequence>MCGIWALFGYDANDVRQFTCAQTIAHRGPDNFRFENVSGLRSAKLAFHRLEVVGDVGGMQPMRLHQYPHLTLICNGEIYNCQKLKEEFGFNHETPSDCEVILHLYNKFGPEETSKYLDGVFAYVIVNTRDNTLLLSRDTYGVRPMFYFMTNNGMMGVCSEAKGLYDLLKKKNGEDKTKLLRVFPPAHSMVCDVIKNGKIAPATPKMFHSFPELPRHFMYQGVVLEKGESDDVIKKNIRTLMINAVEKRLMSSRRVGSLLSGGLDSSLVAAITAKKLRENGSKQPIQTFSIGMETSPDIVAARKVAEQIESEHHEVIFSPEEGLDAIEETIYALESYDVTTVRASIPMYLLSKYISQNTDTIVIMSGEGADELAQGYIYFYKQPTQEEGDVESRRLLSDLYLFDVLRTDRSTAAHGLEVRAPFLDHALTSYYLSLPAEKRAPSEGNIEKFLLRSAFDESDLIPSEILWRRKEAFSDGVASKRRSWFEILQEHIESRVSDDALAKAKETHPFHTPKTKEALYYRQIFESKFGPQLSKLIPYQWLPKWIEAVDPSARVLTHYQNDEA</sequence>
<dbReference type="CDD" id="cd01991">
    <property type="entry name" value="Asn_synthase_B_C"/>
    <property type="match status" value="1"/>
</dbReference>
<dbReference type="Gene3D" id="3.60.20.10">
    <property type="entry name" value="Glutamine Phosphoribosylpyrophosphate, subunit 1, domain 1"/>
    <property type="match status" value="1"/>
</dbReference>
<protein>
    <recommendedName>
        <fullName evidence="3 11">Asparagine synthetase [glutamine-hydrolyzing]</fullName>
        <ecNumber evidence="2 11">6.3.5.4</ecNumber>
    </recommendedName>
</protein>
<dbReference type="InterPro" id="IPR001962">
    <property type="entry name" value="Asn_synthase"/>
</dbReference>
<evidence type="ECO:0000256" key="4">
    <source>
        <dbReference type="ARBA" id="ARBA00022598"/>
    </source>
</evidence>
<dbReference type="GO" id="GO:0005829">
    <property type="term" value="C:cytosol"/>
    <property type="evidence" value="ECO:0000318"/>
    <property type="project" value="GO_Central"/>
</dbReference>
<dbReference type="AlphaFoldDB" id="F6VL61"/>
<evidence type="ECO:0000259" key="15">
    <source>
        <dbReference type="PROSITE" id="PS51278"/>
    </source>
</evidence>
<dbReference type="Ensembl" id="ENSCINT00000014818.3">
    <property type="protein sequence ID" value="ENSCINP00000014818.3"/>
    <property type="gene ID" value="ENSCING00000007223.3"/>
</dbReference>
<keyword evidence="9 12" id="KW-0315">Glutamine amidotransferase</keyword>
<keyword evidence="4" id="KW-0436">Ligase</keyword>
<evidence type="ECO:0000256" key="7">
    <source>
        <dbReference type="ARBA" id="ARBA00022840"/>
    </source>
</evidence>
<accession>F6VL61</accession>
<dbReference type="InterPro" id="IPR006426">
    <property type="entry name" value="Asn_synth_AEB"/>
</dbReference>
<dbReference type="InterPro" id="IPR014729">
    <property type="entry name" value="Rossmann-like_a/b/a_fold"/>
</dbReference>
<keyword evidence="17" id="KW-1185">Reference proteome</keyword>
<evidence type="ECO:0000313" key="16">
    <source>
        <dbReference type="Ensembl" id="ENSCINP00000014818.3"/>
    </source>
</evidence>
<dbReference type="UniPathway" id="UPA00134">
    <property type="reaction ID" value="UER00195"/>
</dbReference>
<feature type="site" description="Important for beta-aspartyl-AMP intermediate formation" evidence="14">
    <location>
        <position position="367"/>
    </location>
</feature>
<evidence type="ECO:0000256" key="8">
    <source>
        <dbReference type="ARBA" id="ARBA00022888"/>
    </source>
</evidence>